<dbReference type="PANTHER" id="PTHR30349:SF86">
    <property type="entry name" value="INTEGRASE_RECOMBINASE AQ_AA09-RELATED"/>
    <property type="match status" value="1"/>
</dbReference>
<dbReference type="GO" id="GO:0006310">
    <property type="term" value="P:DNA recombination"/>
    <property type="evidence" value="ECO:0007669"/>
    <property type="project" value="UniProtKB-KW"/>
</dbReference>
<reference evidence="3 4" key="1">
    <citation type="submission" date="2016-10" db="EMBL/GenBank/DDBJ databases">
        <authorList>
            <person name="de Groot N.N."/>
        </authorList>
    </citation>
    <scope>NUCLEOTIDE SEQUENCE [LARGE SCALE GENOMIC DNA]</scope>
    <source>
        <strain evidence="3 4">DSM 5522</strain>
    </source>
</reference>
<evidence type="ECO:0000313" key="3">
    <source>
        <dbReference type="EMBL" id="SFB09623.1"/>
    </source>
</evidence>
<keyword evidence="1" id="KW-0233">DNA recombination</keyword>
<dbReference type="STRING" id="1120918.SAMN05216249_10927"/>
<evidence type="ECO:0000256" key="1">
    <source>
        <dbReference type="ARBA" id="ARBA00023172"/>
    </source>
</evidence>
<dbReference type="SUPFAM" id="SSF56349">
    <property type="entry name" value="DNA breaking-rejoining enzymes"/>
    <property type="match status" value="1"/>
</dbReference>
<proteinExistence type="predicted"/>
<evidence type="ECO:0000313" key="4">
    <source>
        <dbReference type="Proteomes" id="UP000198838"/>
    </source>
</evidence>
<dbReference type="InterPro" id="IPR011010">
    <property type="entry name" value="DNA_brk_join_enz"/>
</dbReference>
<dbReference type="PROSITE" id="PS51898">
    <property type="entry name" value="TYR_RECOMBINASE"/>
    <property type="match status" value="1"/>
</dbReference>
<dbReference type="InterPro" id="IPR050090">
    <property type="entry name" value="Tyrosine_recombinase_XerCD"/>
</dbReference>
<feature type="domain" description="Tyr recombinase" evidence="2">
    <location>
        <begin position="422"/>
        <end position="611"/>
    </location>
</feature>
<dbReference type="OrthoDB" id="568347at2"/>
<keyword evidence="4" id="KW-1185">Reference proteome</keyword>
<organism evidence="3 4">
    <name type="scientific">Acetitomaculum ruminis DSM 5522</name>
    <dbReference type="NCBI Taxonomy" id="1120918"/>
    <lineage>
        <taxon>Bacteria</taxon>
        <taxon>Bacillati</taxon>
        <taxon>Bacillota</taxon>
        <taxon>Clostridia</taxon>
        <taxon>Lachnospirales</taxon>
        <taxon>Lachnospiraceae</taxon>
        <taxon>Acetitomaculum</taxon>
    </lineage>
</organism>
<dbReference type="EMBL" id="FOJY01000009">
    <property type="protein sequence ID" value="SFB09623.1"/>
    <property type="molecule type" value="Genomic_DNA"/>
</dbReference>
<sequence>MELKFKEFNSYKHLTEKDLKSDYYKPEYGFDLSLLPTLSLQEQLAPFILERGNTLTFLSLYIDRRSYMLFAEFITTYYPDLESMLDLDVEAATARMIGFLHDKDINPRRKQIDGFVLHPAIRYISQAHFYCLPKDNFIFYRDLDCYKDIPKKKQTSAHYHPEYFFNLNVLPSSLIEEFREFITARGKELSFTSMTNERRCFGHIADFLCDTYPSIKSLYDLDKDSCIRKYKIWAMKHQIPLTITSNKRNKLHPETKIHPFFKYLKTILSYFTYDDGLFHFEDDIWILDRLDFPVRRPPVNTIASINFENILQDKMKAETKKAILFRLKEVSARTAVNDVHVINVFTEYLARDYPQIESFAEIDREVIESYLIYLNTEDTRRKNYRSELISLKNILATIGLVIDEYSLTKLFFPEDIPKNNIPVFRFYTDSELETLNRGFKTLDPQTGRLMILHEILGCRISETLTLRTDCIREDENGHLYITIHQAKVNRSYRKPINDDIKNLIESAIAYTTSHYGPRDYIFVDDNNPDKPMTYGAMYYRVQCMIIENDLRDDHGELFTVSTHLFRKTYGKRLCDMGLDDSIIAKLLGHANTSSVKHYRRMTSKVLAEGTKKLREEKDKTINKYKGGWN</sequence>
<dbReference type="RefSeq" id="WP_092872194.1">
    <property type="nucleotide sequence ID" value="NZ_FOJY01000009.1"/>
</dbReference>
<gene>
    <name evidence="3" type="ORF">SAMN05216249_10927</name>
</gene>
<dbReference type="InterPro" id="IPR013762">
    <property type="entry name" value="Integrase-like_cat_sf"/>
</dbReference>
<dbReference type="GO" id="GO:0003677">
    <property type="term" value="F:DNA binding"/>
    <property type="evidence" value="ECO:0007669"/>
    <property type="project" value="InterPro"/>
</dbReference>
<dbReference type="GO" id="GO:0015074">
    <property type="term" value="P:DNA integration"/>
    <property type="evidence" value="ECO:0007669"/>
    <property type="project" value="InterPro"/>
</dbReference>
<dbReference type="AlphaFoldDB" id="A0A1I0YBP7"/>
<evidence type="ECO:0000259" key="2">
    <source>
        <dbReference type="PROSITE" id="PS51898"/>
    </source>
</evidence>
<protein>
    <submittedName>
        <fullName evidence="3">Site-specific recombinase XerD</fullName>
    </submittedName>
</protein>
<dbReference type="Pfam" id="PF00589">
    <property type="entry name" value="Phage_integrase"/>
    <property type="match status" value="1"/>
</dbReference>
<dbReference type="Proteomes" id="UP000198838">
    <property type="component" value="Unassembled WGS sequence"/>
</dbReference>
<dbReference type="InterPro" id="IPR002104">
    <property type="entry name" value="Integrase_catalytic"/>
</dbReference>
<dbReference type="PANTHER" id="PTHR30349">
    <property type="entry name" value="PHAGE INTEGRASE-RELATED"/>
    <property type="match status" value="1"/>
</dbReference>
<dbReference type="Gene3D" id="1.10.443.10">
    <property type="entry name" value="Intergrase catalytic core"/>
    <property type="match status" value="1"/>
</dbReference>
<name>A0A1I0YBP7_9FIRM</name>
<accession>A0A1I0YBP7</accession>
<dbReference type="CDD" id="cd00397">
    <property type="entry name" value="DNA_BRE_C"/>
    <property type="match status" value="1"/>
</dbReference>